<accession>A0A8X6W7I7</accession>
<evidence type="ECO:0000313" key="3">
    <source>
        <dbReference type="Proteomes" id="UP000887159"/>
    </source>
</evidence>
<dbReference type="Proteomes" id="UP000887159">
    <property type="component" value="Unassembled WGS sequence"/>
</dbReference>
<organism evidence="2 3">
    <name type="scientific">Trichonephila clavipes</name>
    <name type="common">Golden silk orbweaver</name>
    <name type="synonym">Nephila clavipes</name>
    <dbReference type="NCBI Taxonomy" id="2585209"/>
    <lineage>
        <taxon>Eukaryota</taxon>
        <taxon>Metazoa</taxon>
        <taxon>Ecdysozoa</taxon>
        <taxon>Arthropoda</taxon>
        <taxon>Chelicerata</taxon>
        <taxon>Arachnida</taxon>
        <taxon>Araneae</taxon>
        <taxon>Araneomorphae</taxon>
        <taxon>Entelegynae</taxon>
        <taxon>Araneoidea</taxon>
        <taxon>Nephilidae</taxon>
        <taxon>Trichonephila</taxon>
    </lineage>
</organism>
<evidence type="ECO:0000256" key="1">
    <source>
        <dbReference type="SAM" id="Coils"/>
    </source>
</evidence>
<keyword evidence="3" id="KW-1185">Reference proteome</keyword>
<comment type="caution">
    <text evidence="2">The sequence shown here is derived from an EMBL/GenBank/DDBJ whole genome shotgun (WGS) entry which is preliminary data.</text>
</comment>
<sequence>MDSLHTSLNQLYYATQHFGPSHSAFDEQLVHPWFFCFVDFTINHSGRIMTSKKEITSLNRKHGNIKCQLMKMANALQKQTDLSIPELQAKQDVMLKLQNKFQLLKKDYYKIKNEMEYAEAELVLNSSEENMQNLEVSLKSSINEFKYNSQQ</sequence>
<reference evidence="2" key="1">
    <citation type="submission" date="2020-08" db="EMBL/GenBank/DDBJ databases">
        <title>Multicomponent nature underlies the extraordinary mechanical properties of spider dragline silk.</title>
        <authorList>
            <person name="Kono N."/>
            <person name="Nakamura H."/>
            <person name="Mori M."/>
            <person name="Yoshida Y."/>
            <person name="Ohtoshi R."/>
            <person name="Malay A.D."/>
            <person name="Moran D.A.P."/>
            <person name="Tomita M."/>
            <person name="Numata K."/>
            <person name="Arakawa K."/>
        </authorList>
    </citation>
    <scope>NUCLEOTIDE SEQUENCE</scope>
</reference>
<gene>
    <name evidence="2" type="primary">AVEN_233156_1</name>
    <name evidence="2" type="ORF">TNCV_4722391</name>
</gene>
<feature type="coiled-coil region" evidence="1">
    <location>
        <begin position="117"/>
        <end position="144"/>
    </location>
</feature>
<name>A0A8X6W7I7_TRICX</name>
<protein>
    <submittedName>
        <fullName evidence="2">Uncharacterized protein</fullName>
    </submittedName>
</protein>
<keyword evidence="1" id="KW-0175">Coiled coil</keyword>
<proteinExistence type="predicted"/>
<dbReference type="AlphaFoldDB" id="A0A8X6W7I7"/>
<dbReference type="EMBL" id="BMAU01021387">
    <property type="protein sequence ID" value="GFY29111.1"/>
    <property type="molecule type" value="Genomic_DNA"/>
</dbReference>
<evidence type="ECO:0000313" key="2">
    <source>
        <dbReference type="EMBL" id="GFY29111.1"/>
    </source>
</evidence>